<evidence type="ECO:0000313" key="8">
    <source>
        <dbReference type="Proteomes" id="UP000057158"/>
    </source>
</evidence>
<dbReference type="KEGG" id="des:DSOUD_0482"/>
<dbReference type="OrthoDB" id="5398444at2"/>
<dbReference type="GO" id="GO:0016020">
    <property type="term" value="C:membrane"/>
    <property type="evidence" value="ECO:0007669"/>
    <property type="project" value="InterPro"/>
</dbReference>
<dbReference type="GO" id="GO:0009636">
    <property type="term" value="P:response to toxic substance"/>
    <property type="evidence" value="ECO:0007669"/>
    <property type="project" value="InterPro"/>
</dbReference>
<evidence type="ECO:0000256" key="5">
    <source>
        <dbReference type="ARBA" id="ARBA00023139"/>
    </source>
</evidence>
<evidence type="ECO:0000256" key="4">
    <source>
        <dbReference type="ARBA" id="ARBA00023136"/>
    </source>
</evidence>
<dbReference type="PATRIC" id="fig|1603606.3.peg.522"/>
<keyword evidence="2" id="KW-1003">Cell membrane</keyword>
<dbReference type="Proteomes" id="UP000057158">
    <property type="component" value="Chromosome"/>
</dbReference>
<keyword evidence="4" id="KW-0472">Membrane</keyword>
<keyword evidence="6" id="KW-0449">Lipoprotein</keyword>
<reference evidence="7 8" key="1">
    <citation type="submission" date="2015-07" db="EMBL/GenBank/DDBJ databases">
        <title>Isolation and Genomic Characterization of a Novel Halophilic Metal-Reducing Deltaproteobacterium from the Deep Subsurface.</title>
        <authorList>
            <person name="Badalamenti J.P."/>
            <person name="Summers Z.M."/>
            <person name="Gralnick J.A."/>
            <person name="Bond D.R."/>
        </authorList>
    </citation>
    <scope>NUCLEOTIDE SEQUENCE [LARGE SCALE GENOMIC DNA]</scope>
    <source>
        <strain evidence="7 8">WTL</strain>
    </source>
</reference>
<proteinExistence type="inferred from homology"/>
<organism evidence="7 8">
    <name type="scientific">Desulfuromonas soudanensis</name>
    <dbReference type="NCBI Taxonomy" id="1603606"/>
    <lineage>
        <taxon>Bacteria</taxon>
        <taxon>Pseudomonadati</taxon>
        <taxon>Thermodesulfobacteriota</taxon>
        <taxon>Desulfuromonadia</taxon>
        <taxon>Desulfuromonadales</taxon>
        <taxon>Desulfuromonadaceae</taxon>
        <taxon>Desulfuromonas</taxon>
    </lineage>
</organism>
<name>A0A0M3QF13_9BACT</name>
<dbReference type="PROSITE" id="PS51257">
    <property type="entry name" value="PROKAR_LIPOPROTEIN"/>
    <property type="match status" value="1"/>
</dbReference>
<keyword evidence="3" id="KW-0732">Signal</keyword>
<dbReference type="Pfam" id="PF08085">
    <property type="entry name" value="Entericidin"/>
    <property type="match status" value="1"/>
</dbReference>
<keyword evidence="8" id="KW-1185">Reference proteome</keyword>
<keyword evidence="5" id="KW-0564">Palmitate</keyword>
<evidence type="ECO:0000256" key="1">
    <source>
        <dbReference type="ARBA" id="ARBA00010296"/>
    </source>
</evidence>
<dbReference type="STRING" id="1603606.DSOUD_0482"/>
<dbReference type="InterPro" id="IPR012556">
    <property type="entry name" value="Entericidin"/>
</dbReference>
<accession>A0A0M3QF13</accession>
<evidence type="ECO:0000256" key="6">
    <source>
        <dbReference type="ARBA" id="ARBA00023288"/>
    </source>
</evidence>
<evidence type="ECO:0000256" key="3">
    <source>
        <dbReference type="ARBA" id="ARBA00022729"/>
    </source>
</evidence>
<dbReference type="RefSeq" id="WP_053549497.1">
    <property type="nucleotide sequence ID" value="NZ_CP010802.1"/>
</dbReference>
<dbReference type="AlphaFoldDB" id="A0A0M3QF13"/>
<evidence type="ECO:0000313" key="7">
    <source>
        <dbReference type="EMBL" id="ALC15273.1"/>
    </source>
</evidence>
<gene>
    <name evidence="7" type="ORF">DSOUD_0482</name>
</gene>
<dbReference type="EMBL" id="CP010802">
    <property type="protein sequence ID" value="ALC15273.1"/>
    <property type="molecule type" value="Genomic_DNA"/>
</dbReference>
<sequence>MYRSIALVIILCFFFLTGCQTFKGLGKDVQKAGKWVEKTAEKSQ</sequence>
<evidence type="ECO:0000256" key="2">
    <source>
        <dbReference type="ARBA" id="ARBA00022475"/>
    </source>
</evidence>
<comment type="similarity">
    <text evidence="1">Belongs to the EcnA/EcnB lipoprotein family.</text>
</comment>
<protein>
    <submittedName>
        <fullName evidence="7">Putative small secreted protein</fullName>
    </submittedName>
</protein>